<proteinExistence type="predicted"/>
<evidence type="ECO:0000256" key="5">
    <source>
        <dbReference type="SAM" id="Phobius"/>
    </source>
</evidence>
<dbReference type="Proteomes" id="UP001156141">
    <property type="component" value="Unassembled WGS sequence"/>
</dbReference>
<evidence type="ECO:0000313" key="6">
    <source>
        <dbReference type="EMBL" id="MCH4553783.1"/>
    </source>
</evidence>
<dbReference type="Pfam" id="PF13520">
    <property type="entry name" value="AA_permease_2"/>
    <property type="match status" value="1"/>
</dbReference>
<evidence type="ECO:0000256" key="2">
    <source>
        <dbReference type="ARBA" id="ARBA00022692"/>
    </source>
</evidence>
<feature type="transmembrane region" description="Helical" evidence="5">
    <location>
        <begin position="111"/>
        <end position="135"/>
    </location>
</feature>
<feature type="transmembrane region" description="Helical" evidence="5">
    <location>
        <begin position="81"/>
        <end position="99"/>
    </location>
</feature>
<evidence type="ECO:0000313" key="7">
    <source>
        <dbReference type="Proteomes" id="UP001156141"/>
    </source>
</evidence>
<feature type="transmembrane region" description="Helical" evidence="5">
    <location>
        <begin position="411"/>
        <end position="436"/>
    </location>
</feature>
<dbReference type="EMBL" id="JAKVQD010000007">
    <property type="protein sequence ID" value="MCH4553783.1"/>
    <property type="molecule type" value="Genomic_DNA"/>
</dbReference>
<evidence type="ECO:0000256" key="1">
    <source>
        <dbReference type="ARBA" id="ARBA00004141"/>
    </source>
</evidence>
<protein>
    <submittedName>
        <fullName evidence="6">APC family permease</fullName>
    </submittedName>
</protein>
<comment type="caution">
    <text evidence="6">The sequence shown here is derived from an EMBL/GenBank/DDBJ whole genome shotgun (WGS) entry which is preliminary data.</text>
</comment>
<feature type="transmembrane region" description="Helical" evidence="5">
    <location>
        <begin position="268"/>
        <end position="296"/>
    </location>
</feature>
<name>A0ABS9RLF8_9FLAO</name>
<sequence>MSKKQLNELAATAICGNDISSSCLYVSALSIVYAGQYAWISLLLVSAILFLYRKIYGEVVGALPLNGGAYNALLNTTKKSTASFAATLTVLSYMATAVISSSEAVKYAHSLWSGIPIVYATIFLLFIFMGLVILGIGESSKVAIFIFIFHLSSLVILCFFSLYFLFSNGFDVFIENFKAPVKGSIATALFLGFAAAMLGISGFESSANYVEEQKKGVFRKTLKNMWIIVTVFNPLLAFLALSTIPLTTIITHEDTLLSFMGHLAGGNWLLYLISIDAALVLSGAVLTSYVGVGGLVERMALDRILPKVLLKKNKRGSSYLIFIAFFLLSTSILLITEGNLESLAGIYTIAFLCVMILFSFGNMLLKVNRKKLPRPEVAGWPQLLIAIVGVGIALIGNIILNPEDLNVFLEYFIPAMLVIGFMLYRITILKAVLFFLDYITPEKKTIFKYLNVKIKHAIHRINSQHFVFFTNHDDVATLNKVLQYIESNENTRRLKIVSVLGNQPHVSENLKIDVEVLDRAYPDIDIEFIEEPGKFGPEKIQELSKRWRIPINFMFIGSPGDKFPYRIEELGDVRLII</sequence>
<organism evidence="6 7">
    <name type="scientific">Aestuariibaculum lutulentum</name>
    <dbReference type="NCBI Taxonomy" id="2920935"/>
    <lineage>
        <taxon>Bacteria</taxon>
        <taxon>Pseudomonadati</taxon>
        <taxon>Bacteroidota</taxon>
        <taxon>Flavobacteriia</taxon>
        <taxon>Flavobacteriales</taxon>
        <taxon>Flavobacteriaceae</taxon>
    </lineage>
</organism>
<dbReference type="PANTHER" id="PTHR43243">
    <property type="entry name" value="INNER MEMBRANE TRANSPORTER YGJI-RELATED"/>
    <property type="match status" value="1"/>
</dbReference>
<keyword evidence="7" id="KW-1185">Reference proteome</keyword>
<reference evidence="6" key="1">
    <citation type="submission" date="2022-02" db="EMBL/GenBank/DDBJ databases">
        <title>Aestuariibaculum sp., a marine bacterium isolated from sediment in Guangxi.</title>
        <authorList>
            <person name="Ying J."/>
        </authorList>
    </citation>
    <scope>NUCLEOTIDE SEQUENCE</scope>
    <source>
        <strain evidence="6">L182</strain>
    </source>
</reference>
<feature type="transmembrane region" description="Helical" evidence="5">
    <location>
        <begin position="377"/>
        <end position="399"/>
    </location>
</feature>
<feature type="transmembrane region" description="Helical" evidence="5">
    <location>
        <begin position="224"/>
        <end position="248"/>
    </location>
</feature>
<evidence type="ECO:0000256" key="4">
    <source>
        <dbReference type="ARBA" id="ARBA00023136"/>
    </source>
</evidence>
<keyword evidence="4 5" id="KW-0472">Membrane</keyword>
<feature type="transmembrane region" description="Helical" evidence="5">
    <location>
        <begin position="342"/>
        <end position="365"/>
    </location>
</feature>
<keyword evidence="2 5" id="KW-0812">Transmembrane</keyword>
<dbReference type="PANTHER" id="PTHR43243:SF11">
    <property type="entry name" value="AMINO ACID PERMEASE_ SLC12A DOMAIN-CONTAINING PROTEIN"/>
    <property type="match status" value="1"/>
</dbReference>
<feature type="transmembrane region" description="Helical" evidence="5">
    <location>
        <begin position="142"/>
        <end position="165"/>
    </location>
</feature>
<dbReference type="Gene3D" id="1.20.1740.10">
    <property type="entry name" value="Amino acid/polyamine transporter I"/>
    <property type="match status" value="1"/>
</dbReference>
<dbReference type="InterPro" id="IPR002293">
    <property type="entry name" value="AA/rel_permease1"/>
</dbReference>
<comment type="subcellular location">
    <subcellularLocation>
        <location evidence="1">Membrane</location>
        <topology evidence="1">Multi-pass membrane protein</topology>
    </subcellularLocation>
</comment>
<dbReference type="RefSeq" id="WP_240574959.1">
    <property type="nucleotide sequence ID" value="NZ_CP136709.1"/>
</dbReference>
<feature type="transmembrane region" description="Helical" evidence="5">
    <location>
        <begin position="185"/>
        <end position="203"/>
    </location>
</feature>
<feature type="transmembrane region" description="Helical" evidence="5">
    <location>
        <begin position="31"/>
        <end position="52"/>
    </location>
</feature>
<keyword evidence="3 5" id="KW-1133">Transmembrane helix</keyword>
<accession>A0ABS9RLF8</accession>
<feature type="transmembrane region" description="Helical" evidence="5">
    <location>
        <begin position="317"/>
        <end position="336"/>
    </location>
</feature>
<evidence type="ECO:0000256" key="3">
    <source>
        <dbReference type="ARBA" id="ARBA00022989"/>
    </source>
</evidence>
<gene>
    <name evidence="6" type="ORF">MKW35_14245</name>
</gene>